<evidence type="ECO:0000256" key="1">
    <source>
        <dbReference type="ARBA" id="ARBA00004141"/>
    </source>
</evidence>
<dbReference type="PANTHER" id="PTHR19432">
    <property type="entry name" value="SUGAR TRANSPORTER"/>
    <property type="match status" value="1"/>
</dbReference>
<keyword evidence="4 7" id="KW-1133">Transmembrane helix</keyword>
<evidence type="ECO:0000256" key="3">
    <source>
        <dbReference type="ARBA" id="ARBA00022692"/>
    </source>
</evidence>
<accession>A0ABD0J664</accession>
<dbReference type="SUPFAM" id="SSF103473">
    <property type="entry name" value="MFS general substrate transporter"/>
    <property type="match status" value="1"/>
</dbReference>
<keyword evidence="9" id="KW-1185">Reference proteome</keyword>
<evidence type="ECO:0000256" key="6">
    <source>
        <dbReference type="SAM" id="MobiDB-lite"/>
    </source>
</evidence>
<feature type="transmembrane region" description="Helical" evidence="7">
    <location>
        <begin position="183"/>
        <end position="203"/>
    </location>
</feature>
<sequence length="382" mass="42064">AGLVVQVSLQAGVIVLAIIIGTSVSLWMGRKIHLDRGVLDSFSSCASSSDTDQQGDHSKPAEDAVDDVDNTMSKDPLTDSYQARRLRDSDTRGFEDQLGNPSKQIDYAVDGVDNTISKDPETDSNQRGGEGDTRGFEERVAVIQGDAFSDQNVVKYCYSSKQATSKLCWLFARYGLTDFRFRIGLVCLSAYFSIGVIYMFALMSSDYVGKAIYGGDPRAKPGSPSLMNYQAGVRMASWGFLVYYCVYMLFNPFHERVLARLGYRGEYVPIHLLMSGSLILLAMTARLEAYFLLSGLAGLHRACFYSIPFAVTNDIIQTQAERAQTAGRPRVGLAMSVVTGMIPLAFTTLYPWVGPLETVYGCCRCNQCGWEPSLLLCQPLPF</sequence>
<dbReference type="AlphaFoldDB" id="A0ABD0J664"/>
<feature type="transmembrane region" description="Helical" evidence="7">
    <location>
        <begin position="289"/>
        <end position="311"/>
    </location>
</feature>
<dbReference type="InterPro" id="IPR036259">
    <property type="entry name" value="MFS_trans_sf"/>
</dbReference>
<feature type="transmembrane region" description="Helical" evidence="7">
    <location>
        <begin position="6"/>
        <end position="27"/>
    </location>
</feature>
<feature type="transmembrane region" description="Helical" evidence="7">
    <location>
        <begin position="235"/>
        <end position="253"/>
    </location>
</feature>
<keyword evidence="5 7" id="KW-0472">Membrane</keyword>
<dbReference type="PANTHER" id="PTHR19432:SF35">
    <property type="entry name" value="SOLUTE CARRIER FAMILY 45 MEMBER 3 ISOFORM X1"/>
    <property type="match status" value="1"/>
</dbReference>
<organism evidence="8 9">
    <name type="scientific">Batillaria attramentaria</name>
    <dbReference type="NCBI Taxonomy" id="370345"/>
    <lineage>
        <taxon>Eukaryota</taxon>
        <taxon>Metazoa</taxon>
        <taxon>Spiralia</taxon>
        <taxon>Lophotrochozoa</taxon>
        <taxon>Mollusca</taxon>
        <taxon>Gastropoda</taxon>
        <taxon>Caenogastropoda</taxon>
        <taxon>Sorbeoconcha</taxon>
        <taxon>Cerithioidea</taxon>
        <taxon>Batillariidae</taxon>
        <taxon>Batillaria</taxon>
    </lineage>
</organism>
<dbReference type="GO" id="GO:0016020">
    <property type="term" value="C:membrane"/>
    <property type="evidence" value="ECO:0007669"/>
    <property type="project" value="UniProtKB-SubCell"/>
</dbReference>
<comment type="caution">
    <text evidence="8">The sequence shown here is derived from an EMBL/GenBank/DDBJ whole genome shotgun (WGS) entry which is preliminary data.</text>
</comment>
<reference evidence="8 9" key="1">
    <citation type="journal article" date="2023" name="Sci. Data">
        <title>Genome assembly of the Korean intertidal mud-creeper Batillaria attramentaria.</title>
        <authorList>
            <person name="Patra A.K."/>
            <person name="Ho P.T."/>
            <person name="Jun S."/>
            <person name="Lee S.J."/>
            <person name="Kim Y."/>
            <person name="Won Y.J."/>
        </authorList>
    </citation>
    <scope>NUCLEOTIDE SEQUENCE [LARGE SCALE GENOMIC DNA]</scope>
    <source>
        <strain evidence="8">Wonlab-2016</strain>
    </source>
</reference>
<evidence type="ECO:0008006" key="10">
    <source>
        <dbReference type="Google" id="ProtNLM"/>
    </source>
</evidence>
<dbReference type="Proteomes" id="UP001519460">
    <property type="component" value="Unassembled WGS sequence"/>
</dbReference>
<gene>
    <name evidence="8" type="ORF">BaRGS_00038412</name>
</gene>
<feature type="non-terminal residue" evidence="8">
    <location>
        <position position="1"/>
    </location>
</feature>
<keyword evidence="3 7" id="KW-0812">Transmembrane</keyword>
<protein>
    <recommendedName>
        <fullName evidence="10">TLC domain-containing protein</fullName>
    </recommendedName>
</protein>
<feature type="transmembrane region" description="Helical" evidence="7">
    <location>
        <begin position="265"/>
        <end position="283"/>
    </location>
</feature>
<proteinExistence type="predicted"/>
<evidence type="ECO:0000313" key="8">
    <source>
        <dbReference type="EMBL" id="KAK7462556.1"/>
    </source>
</evidence>
<dbReference type="EMBL" id="JACVVK020000618">
    <property type="protein sequence ID" value="KAK7462556.1"/>
    <property type="molecule type" value="Genomic_DNA"/>
</dbReference>
<comment type="subcellular location">
    <subcellularLocation>
        <location evidence="1">Membrane</location>
        <topology evidence="1">Multi-pass membrane protein</topology>
    </subcellularLocation>
</comment>
<feature type="region of interest" description="Disordered" evidence="6">
    <location>
        <begin position="45"/>
        <end position="135"/>
    </location>
</feature>
<evidence type="ECO:0000256" key="4">
    <source>
        <dbReference type="ARBA" id="ARBA00022989"/>
    </source>
</evidence>
<evidence type="ECO:0000256" key="7">
    <source>
        <dbReference type="SAM" id="Phobius"/>
    </source>
</evidence>
<name>A0ABD0J664_9CAEN</name>
<evidence type="ECO:0000256" key="2">
    <source>
        <dbReference type="ARBA" id="ARBA00022448"/>
    </source>
</evidence>
<evidence type="ECO:0000256" key="5">
    <source>
        <dbReference type="ARBA" id="ARBA00023136"/>
    </source>
</evidence>
<feature type="compositionally biased region" description="Basic and acidic residues" evidence="6">
    <location>
        <begin position="85"/>
        <end position="95"/>
    </location>
</feature>
<keyword evidence="2" id="KW-0813">Transport</keyword>
<evidence type="ECO:0000313" key="9">
    <source>
        <dbReference type="Proteomes" id="UP001519460"/>
    </source>
</evidence>
<feature type="transmembrane region" description="Helical" evidence="7">
    <location>
        <begin position="331"/>
        <end position="353"/>
    </location>
</feature>